<reference evidence="6 10" key="1">
    <citation type="submission" date="2015-09" db="EMBL/GenBank/DDBJ databases">
        <title>Spore heat resistance.</title>
        <authorList>
            <person name="Boekhorst J."/>
            <person name="Berendsen E.M."/>
            <person name="Wells-Bennik M.H."/>
            <person name="Kuipers O.P."/>
        </authorList>
    </citation>
    <scope>NUCLEOTIDE SEQUENCE [LARGE SCALE GENOMIC DNA]</scope>
    <source>
        <strain evidence="6 10">B4122</strain>
    </source>
</reference>
<dbReference type="Proteomes" id="UP000665181">
    <property type="component" value="Unassembled WGS sequence"/>
</dbReference>
<dbReference type="PROSITE" id="PS00582">
    <property type="entry name" value="RIBOSOMAL_L33"/>
    <property type="match status" value="1"/>
</dbReference>
<dbReference type="SUPFAM" id="SSF57829">
    <property type="entry name" value="Zn-binding ribosomal proteins"/>
    <property type="match status" value="1"/>
</dbReference>
<dbReference type="EMBL" id="CP120576">
    <property type="protein sequence ID" value="WEY85146.1"/>
    <property type="molecule type" value="Genomic_DNA"/>
</dbReference>
<accession>A0A063X7V5</accession>
<evidence type="ECO:0000256" key="2">
    <source>
        <dbReference type="ARBA" id="ARBA00022980"/>
    </source>
</evidence>
<protein>
    <recommendedName>
        <fullName evidence="4 5">Large ribosomal subunit protein bL33</fullName>
    </recommendedName>
</protein>
<dbReference type="Proteomes" id="UP001214898">
    <property type="component" value="Chromosome"/>
</dbReference>
<reference evidence="7" key="2">
    <citation type="submission" date="2021-03" db="EMBL/GenBank/DDBJ databases">
        <title>Isolation of Bacillus subtilis from fermented food sample.</title>
        <authorList>
            <person name="Lakshmanan V."/>
            <person name="Athira K."/>
            <person name="Rajagopal K."/>
        </authorList>
    </citation>
    <scope>NUCLEOTIDE SEQUENCE</scope>
    <source>
        <strain evidence="7">S1</strain>
    </source>
</reference>
<dbReference type="Gene3D" id="2.20.28.120">
    <property type="entry name" value="Ribosomal protein L33"/>
    <property type="match status" value="1"/>
</dbReference>
<dbReference type="OrthoDB" id="9801333at2"/>
<dbReference type="PANTHER" id="PTHR43168">
    <property type="entry name" value="50S RIBOSOMAL PROTEIN L33, CHLOROPLASTIC"/>
    <property type="match status" value="1"/>
</dbReference>
<dbReference type="Pfam" id="PF00471">
    <property type="entry name" value="Ribosomal_L33"/>
    <property type="match status" value="1"/>
</dbReference>
<evidence type="ECO:0000256" key="1">
    <source>
        <dbReference type="ARBA" id="ARBA00007596"/>
    </source>
</evidence>
<evidence type="ECO:0000256" key="5">
    <source>
        <dbReference type="HAMAP-Rule" id="MF_00294"/>
    </source>
</evidence>
<dbReference type="RefSeq" id="WP_003156421.1">
    <property type="nucleotide sequence ID" value="NZ_AP024621.1"/>
</dbReference>
<dbReference type="AlphaFoldDB" id="A0A063X7V5"/>
<dbReference type="NCBIfam" id="NF001860">
    <property type="entry name" value="PRK00595.1"/>
    <property type="match status" value="1"/>
</dbReference>
<dbReference type="GO" id="GO:0005737">
    <property type="term" value="C:cytoplasm"/>
    <property type="evidence" value="ECO:0007669"/>
    <property type="project" value="UniProtKB-ARBA"/>
</dbReference>
<dbReference type="GO" id="GO:0005840">
    <property type="term" value="C:ribosome"/>
    <property type="evidence" value="ECO:0007669"/>
    <property type="project" value="UniProtKB-KW"/>
</dbReference>
<dbReference type="Proteomes" id="UP001229422">
    <property type="component" value="Chromosome"/>
</dbReference>
<dbReference type="NCBIfam" id="NF001764">
    <property type="entry name" value="PRK00504.1"/>
    <property type="match status" value="1"/>
</dbReference>
<keyword evidence="3 5" id="KW-0687">Ribonucleoprotein</keyword>
<dbReference type="InterPro" id="IPR001705">
    <property type="entry name" value="Ribosomal_bL33"/>
</dbReference>
<dbReference type="SMR" id="A0A063X7V5"/>
<evidence type="ECO:0000313" key="6">
    <source>
        <dbReference type="EMBL" id="KZD92978.1"/>
    </source>
</evidence>
<dbReference type="GeneID" id="86875503"/>
<evidence type="ECO:0000313" key="8">
    <source>
        <dbReference type="EMBL" id="WEY85146.1"/>
    </source>
</evidence>
<evidence type="ECO:0000256" key="4">
    <source>
        <dbReference type="ARBA" id="ARBA00035176"/>
    </source>
</evidence>
<dbReference type="InterPro" id="IPR038584">
    <property type="entry name" value="Ribosomal_bL33_sf"/>
</dbReference>
<comment type="similarity">
    <text evidence="1 5">Belongs to the bacterial ribosomal protein bL33 family.</text>
</comment>
<reference evidence="8" key="3">
    <citation type="submission" date="2023-03" db="EMBL/GenBank/DDBJ databases">
        <title>Complete genome sequences of 52 Bacillus and Priestia strains isolated from West-African fermentations and 26 reference strains from the DSMZ collection.</title>
        <authorList>
            <person name="Wiedenbein E.S."/>
            <person name="Canoy T.S."/>
            <person name="Hui Y."/>
            <person name="Parkouda C."/>
            <person name="Dawende C."/>
            <person name="Ametefe E."/>
            <person name="Jespersen L."/>
            <person name="Nielsen D.S."/>
        </authorList>
    </citation>
    <scope>NUCLEOTIDE SEQUENCE</scope>
    <source>
        <strain evidence="8">PRO56</strain>
    </source>
</reference>
<dbReference type="EMBL" id="JAGFPW010000021">
    <property type="protein sequence ID" value="MBO3796188.1"/>
    <property type="molecule type" value="Genomic_DNA"/>
</dbReference>
<dbReference type="HAMAP" id="MF_00294">
    <property type="entry name" value="Ribosomal_bL33"/>
    <property type="match status" value="1"/>
</dbReference>
<dbReference type="InterPro" id="IPR011332">
    <property type="entry name" value="Ribosomal_zn-bd"/>
</dbReference>
<organism evidence="7 11">
    <name type="scientific">Bacillus subtilis</name>
    <dbReference type="NCBI Taxonomy" id="1423"/>
    <lineage>
        <taxon>Bacteria</taxon>
        <taxon>Bacillati</taxon>
        <taxon>Bacillota</taxon>
        <taxon>Bacilli</taxon>
        <taxon>Bacillales</taxon>
        <taxon>Bacillaceae</taxon>
        <taxon>Bacillus</taxon>
    </lineage>
</organism>
<dbReference type="PANTHER" id="PTHR43168:SF5">
    <property type="entry name" value="LARGE RIBOSOMAL SUBUNIT PROTEIN BL33B"/>
    <property type="match status" value="1"/>
</dbReference>
<dbReference type="NCBIfam" id="TIGR01023">
    <property type="entry name" value="rpmG_bact"/>
    <property type="match status" value="1"/>
</dbReference>
<name>A0A063X7V5_BACIU</name>
<evidence type="ECO:0000313" key="9">
    <source>
        <dbReference type="EMBL" id="WHM19793.1"/>
    </source>
</evidence>
<dbReference type="GO" id="GO:0003735">
    <property type="term" value="F:structural constituent of ribosome"/>
    <property type="evidence" value="ECO:0007669"/>
    <property type="project" value="InterPro"/>
</dbReference>
<dbReference type="Proteomes" id="UP000076442">
    <property type="component" value="Unassembled WGS sequence"/>
</dbReference>
<dbReference type="GO" id="GO:1990904">
    <property type="term" value="C:ribonucleoprotein complex"/>
    <property type="evidence" value="ECO:0007669"/>
    <property type="project" value="UniProtKB-KW"/>
</dbReference>
<evidence type="ECO:0000313" key="10">
    <source>
        <dbReference type="Proteomes" id="UP000076442"/>
    </source>
</evidence>
<evidence type="ECO:0000256" key="3">
    <source>
        <dbReference type="ARBA" id="ARBA00023274"/>
    </source>
</evidence>
<dbReference type="GO" id="GO:0006412">
    <property type="term" value="P:translation"/>
    <property type="evidence" value="ECO:0007669"/>
    <property type="project" value="UniProtKB-UniRule"/>
</dbReference>
<evidence type="ECO:0000313" key="7">
    <source>
        <dbReference type="EMBL" id="MBO3796188.1"/>
    </source>
</evidence>
<reference evidence="9" key="4">
    <citation type="submission" date="2023-05" db="EMBL/GenBank/DDBJ databases">
        <title>Complete genome sequence of Bacillus subtilis SRCM117797 isolated from Soybean paste.</title>
        <authorList>
            <person name="Abraha H.B."/>
            <person name="Kim K.-P."/>
            <person name="Ryu M.-S."/>
            <person name="Jeong D.-Y."/>
        </authorList>
    </citation>
    <scope>NUCLEOTIDE SEQUENCE</scope>
    <source>
        <strain evidence="9">SRCM117797</strain>
    </source>
</reference>
<gene>
    <name evidence="5 7" type="primary">rpmG</name>
    <name evidence="6" type="ORF">B4122_1453</name>
    <name evidence="7" type="ORF">J5227_18170</name>
    <name evidence="8" type="ORF">P5633_02420</name>
    <name evidence="9" type="ORF">QL281_12810</name>
</gene>
<keyword evidence="2 5" id="KW-0689">Ribosomal protein</keyword>
<dbReference type="EMBL" id="CP125292">
    <property type="protein sequence ID" value="WHM19793.1"/>
    <property type="molecule type" value="Genomic_DNA"/>
</dbReference>
<proteinExistence type="inferred from homology"/>
<dbReference type="EMBL" id="LJZV01000008">
    <property type="protein sequence ID" value="KZD92978.1"/>
    <property type="molecule type" value="Genomic_DNA"/>
</dbReference>
<sequence>MRKKITLACKTCGNRNYTTMKSSASAAERLEVKKYCSTCNSHTAHLETK</sequence>
<evidence type="ECO:0000313" key="11">
    <source>
        <dbReference type="Proteomes" id="UP000665181"/>
    </source>
</evidence>
<dbReference type="InterPro" id="IPR018264">
    <property type="entry name" value="Ribosomal_bL33_CS"/>
</dbReference>
<dbReference type="GeneID" id="93079263"/>